<sequence>MKPSVNELRYQCRIDSDDDTEDVMLTLYLNASLKHAEKITNCRLYDNAVPDDDPDGLVIEADIKLAMMLLVSHWYENREPVSSDSVNSIPFGVDAILKQHRKIPSGLEVTNGL</sequence>
<gene>
    <name evidence="1" type="ORF">IE990_14775</name>
</gene>
<proteinExistence type="predicted"/>
<dbReference type="CDD" id="cd08054">
    <property type="entry name" value="gp6"/>
    <property type="match status" value="1"/>
</dbReference>
<dbReference type="EMBL" id="JACXTH010000001">
    <property type="protein sequence ID" value="MBD3704464.1"/>
    <property type="molecule type" value="Genomic_DNA"/>
</dbReference>
<dbReference type="Gene3D" id="1.10.3230.30">
    <property type="entry name" value="Phage gp6-like head-tail connector protein"/>
    <property type="match status" value="1"/>
</dbReference>
<dbReference type="InterPro" id="IPR006450">
    <property type="entry name" value="Phage_HK97_gp6-like"/>
</dbReference>
<evidence type="ECO:0000313" key="1">
    <source>
        <dbReference type="EMBL" id="MBD3704464.1"/>
    </source>
</evidence>
<evidence type="ECO:0000313" key="2">
    <source>
        <dbReference type="Proteomes" id="UP000652007"/>
    </source>
</evidence>
<dbReference type="NCBIfam" id="TIGR01560">
    <property type="entry name" value="put_DNA_pack"/>
    <property type="match status" value="1"/>
</dbReference>
<comment type="caution">
    <text evidence="1">The sequence shown here is derived from an EMBL/GenBank/DDBJ whole genome shotgun (WGS) entry which is preliminary data.</text>
</comment>
<reference evidence="1" key="1">
    <citation type="submission" date="2020-07" db="EMBL/GenBank/DDBJ databases">
        <title>Clinical and genomic characterization of carbapenemase-producing Enterobacterales causing secondary infections during the COVID-19 crisis at a New York City hospital.</title>
        <authorList>
            <person name="Gomez-Simmonds A."/>
            <person name="Annavajhala M.K."/>
            <person name="Uhlemann A.-C."/>
        </authorList>
    </citation>
    <scope>NUCLEOTIDE SEQUENCE</scope>
    <source>
        <strain evidence="1">NK1596</strain>
    </source>
</reference>
<accession>A0A927DF60</accession>
<dbReference type="AlphaFoldDB" id="A0A927DF60"/>
<dbReference type="InterPro" id="IPR021146">
    <property type="entry name" value="Phage_gp6-like_head-tail"/>
</dbReference>
<dbReference type="Proteomes" id="UP000652007">
    <property type="component" value="Unassembled WGS sequence"/>
</dbReference>
<protein>
    <submittedName>
        <fullName evidence="1">Phage gp6-like head-tail connector protein</fullName>
    </submittedName>
</protein>
<dbReference type="Pfam" id="PF05135">
    <property type="entry name" value="Phage_connect_1"/>
    <property type="match status" value="1"/>
</dbReference>
<organism evidence="1 2">
    <name type="scientific">Klebsiella pneumoniae</name>
    <dbReference type="NCBI Taxonomy" id="573"/>
    <lineage>
        <taxon>Bacteria</taxon>
        <taxon>Pseudomonadati</taxon>
        <taxon>Pseudomonadota</taxon>
        <taxon>Gammaproteobacteria</taxon>
        <taxon>Enterobacterales</taxon>
        <taxon>Enterobacteriaceae</taxon>
        <taxon>Klebsiella/Raoultella group</taxon>
        <taxon>Klebsiella</taxon>
        <taxon>Klebsiella pneumoniae complex</taxon>
    </lineage>
</organism>
<name>A0A927DF60_KLEPN</name>